<dbReference type="Proteomes" id="UP000590068">
    <property type="component" value="Unassembled WGS sequence"/>
</dbReference>
<evidence type="ECO:0000256" key="3">
    <source>
        <dbReference type="ARBA" id="ARBA00006442"/>
    </source>
</evidence>
<evidence type="ECO:0000313" key="11">
    <source>
        <dbReference type="EMBL" id="NMR68650.1"/>
    </source>
</evidence>
<dbReference type="SUPFAM" id="SSF51905">
    <property type="entry name" value="FAD/NAD(P)-binding domain"/>
    <property type="match status" value="1"/>
</dbReference>
<dbReference type="EC" id="1.18.1.-" evidence="11"/>
<evidence type="ECO:0000259" key="9">
    <source>
        <dbReference type="Pfam" id="PF07992"/>
    </source>
</evidence>
<dbReference type="InterPro" id="IPR023753">
    <property type="entry name" value="FAD/NAD-binding_dom"/>
</dbReference>
<keyword evidence="4" id="KW-0963">Cytoplasm</keyword>
<comment type="caution">
    <text evidence="11">The sequence shown here is derived from an EMBL/GenBank/DDBJ whole genome shotgun (WGS) entry which is preliminary data.</text>
</comment>
<protein>
    <submittedName>
        <fullName evidence="11">NADH:flavorubredoxin reductase NorW</fullName>
        <ecNumber evidence="11">1.18.1.-</ecNumber>
    </submittedName>
</protein>
<evidence type="ECO:0000256" key="8">
    <source>
        <dbReference type="ARBA" id="ARBA00023027"/>
    </source>
</evidence>
<evidence type="ECO:0000256" key="1">
    <source>
        <dbReference type="ARBA" id="ARBA00001974"/>
    </source>
</evidence>
<accession>A0ABX1U4G2</accession>
<keyword evidence="5" id="KW-0285">Flavoprotein</keyword>
<evidence type="ECO:0000256" key="4">
    <source>
        <dbReference type="ARBA" id="ARBA00022490"/>
    </source>
</evidence>
<dbReference type="Pfam" id="PF18113">
    <property type="entry name" value="Rbx_binding"/>
    <property type="match status" value="1"/>
</dbReference>
<comment type="cofactor">
    <cofactor evidence="1">
        <name>FAD</name>
        <dbReference type="ChEBI" id="CHEBI:57692"/>
    </cofactor>
</comment>
<proteinExistence type="inferred from homology"/>
<evidence type="ECO:0000256" key="6">
    <source>
        <dbReference type="ARBA" id="ARBA00022827"/>
    </source>
</evidence>
<dbReference type="RefSeq" id="WP_102430513.1">
    <property type="nucleotide sequence ID" value="NZ_JABBXC010000002.1"/>
</dbReference>
<feature type="domain" description="Rubredoxin binding" evidence="10">
    <location>
        <begin position="307"/>
        <end position="377"/>
    </location>
</feature>
<dbReference type="PANTHER" id="PTHR43429">
    <property type="entry name" value="PYRIDINE NUCLEOTIDE-DISULFIDE OXIDOREDUCTASE DOMAIN-CONTAINING"/>
    <property type="match status" value="1"/>
</dbReference>
<name>A0ABX1U4G2_9VIBR</name>
<dbReference type="Pfam" id="PF07992">
    <property type="entry name" value="Pyr_redox_2"/>
    <property type="match status" value="1"/>
</dbReference>
<keyword evidence="12" id="KW-1185">Reference proteome</keyword>
<dbReference type="InterPro" id="IPR041364">
    <property type="entry name" value="Rbx-bd"/>
</dbReference>
<evidence type="ECO:0000259" key="10">
    <source>
        <dbReference type="Pfam" id="PF18113"/>
    </source>
</evidence>
<keyword evidence="6" id="KW-0274">FAD</keyword>
<sequence length="379" mass="41112">MNPVTIIGSGFAAYQLVKTLRRLDQQLPIRIITADKGHDYNKPDLSHVISRQQTSQQLISTASDVFACEHNIELYAEHWVEEISSEQNAVFANGKRFDYSNLVLATGAAPFLPPIEGLKESEPITLNSLQEFDTFSERLTKANSILVIGGGLIGVEISMDLALANKQVTLVEAGERLMANQLPELVALKLEQSMRKLDIDARSSETVIKVSQSANGCHAMLGNGQQLSVDEVLVCAGLVPSIALAKQTGLATNRGICVDESMQTSEKNIYALGDCAEFGGQVRAYLQPTVVSASALAKTLLGEPTSVVLPNMMIKVKTPRYPIQIAGVTSDNHVSRWNLDIQADGIVAKAYNDQEAMIGFVATQDKTKQAFPLLRELSA</sequence>
<evidence type="ECO:0000256" key="7">
    <source>
        <dbReference type="ARBA" id="ARBA00023002"/>
    </source>
</evidence>
<dbReference type="PRINTS" id="PR00411">
    <property type="entry name" value="PNDRDTASEI"/>
</dbReference>
<dbReference type="InterPro" id="IPR050260">
    <property type="entry name" value="FAD-bd_OxRdtase"/>
</dbReference>
<dbReference type="EMBL" id="JABCJR010000002">
    <property type="protein sequence ID" value="NMR68650.1"/>
    <property type="molecule type" value="Genomic_DNA"/>
</dbReference>
<dbReference type="InterPro" id="IPR036188">
    <property type="entry name" value="FAD/NAD-bd_sf"/>
</dbReference>
<gene>
    <name evidence="11" type="primary">norW</name>
    <name evidence="11" type="ORF">HJ568_01525</name>
</gene>
<evidence type="ECO:0000256" key="2">
    <source>
        <dbReference type="ARBA" id="ARBA00004496"/>
    </source>
</evidence>
<dbReference type="PANTHER" id="PTHR43429:SF3">
    <property type="entry name" value="NITRITE REDUCTASE [NAD(P)H]"/>
    <property type="match status" value="1"/>
</dbReference>
<keyword evidence="8" id="KW-0520">NAD</keyword>
<dbReference type="GO" id="GO:0016491">
    <property type="term" value="F:oxidoreductase activity"/>
    <property type="evidence" value="ECO:0007669"/>
    <property type="project" value="UniProtKB-KW"/>
</dbReference>
<dbReference type="Gene3D" id="3.50.50.60">
    <property type="entry name" value="FAD/NAD(P)-binding domain"/>
    <property type="match status" value="2"/>
</dbReference>
<reference evidence="11 12" key="1">
    <citation type="submission" date="2020-04" db="EMBL/GenBank/DDBJ databases">
        <title>WGS-Seq of Vibrio isolated by the O'Toole Lab.</title>
        <authorList>
            <person name="Mckone K.P."/>
            <person name="Whitaker R."/>
            <person name="Sevigney J.L."/>
            <person name="Herring J.B."/>
            <person name="O'Toole G."/>
        </authorList>
    </citation>
    <scope>NUCLEOTIDE SEQUENCE [LARGE SCALE GENOMIC DNA]</scope>
    <source>
        <strain evidence="11 12">BS_02</strain>
    </source>
</reference>
<organism evidence="11 12">
    <name type="scientific">Vibrio breoganii</name>
    <dbReference type="NCBI Taxonomy" id="553239"/>
    <lineage>
        <taxon>Bacteria</taxon>
        <taxon>Pseudomonadati</taxon>
        <taxon>Pseudomonadota</taxon>
        <taxon>Gammaproteobacteria</taxon>
        <taxon>Vibrionales</taxon>
        <taxon>Vibrionaceae</taxon>
        <taxon>Vibrio</taxon>
    </lineage>
</organism>
<evidence type="ECO:0000256" key="5">
    <source>
        <dbReference type="ARBA" id="ARBA00022630"/>
    </source>
</evidence>
<evidence type="ECO:0000313" key="12">
    <source>
        <dbReference type="Proteomes" id="UP000590068"/>
    </source>
</evidence>
<comment type="subcellular location">
    <subcellularLocation>
        <location evidence="2">Cytoplasm</location>
    </subcellularLocation>
</comment>
<dbReference type="PRINTS" id="PR00368">
    <property type="entry name" value="FADPNR"/>
</dbReference>
<keyword evidence="7 11" id="KW-0560">Oxidoreductase</keyword>
<feature type="domain" description="FAD/NAD(P)-binding" evidence="9">
    <location>
        <begin position="4"/>
        <end position="281"/>
    </location>
</feature>
<dbReference type="Gene3D" id="3.30.390.120">
    <property type="match status" value="1"/>
</dbReference>
<comment type="similarity">
    <text evidence="3">Belongs to the FAD-dependent oxidoreductase family.</text>
</comment>
<dbReference type="NCBIfam" id="NF003437">
    <property type="entry name" value="PRK04965.1"/>
    <property type="match status" value="1"/>
</dbReference>